<sequence length="169" mass="19401">MWRALQSANIVVFGPENMLDPKFAGIISKEIKSNSIVAFDNADHVDKFCTEALTVSIDMDMFQGAKRNIERLYQEIQRAGANDEDRLRTEYERLKNGLIYDLPSTDLWLANPALPDDITVESMPGHIRRPEHFLFHLDLLVCDRLLDGNSSIVQADYDHMLIWFCNLTD</sequence>
<dbReference type="GO" id="GO:0045951">
    <property type="term" value="P:positive regulation of mitotic recombination"/>
    <property type="evidence" value="ECO:0007669"/>
    <property type="project" value="TreeGrafter"/>
</dbReference>
<evidence type="ECO:0000313" key="3">
    <source>
        <dbReference type="Proteomes" id="UP000236291"/>
    </source>
</evidence>
<dbReference type="GO" id="GO:0016818">
    <property type="term" value="F:hydrolase activity, acting on acid anhydrides, in phosphorus-containing anhydrides"/>
    <property type="evidence" value="ECO:0007669"/>
    <property type="project" value="InterPro"/>
</dbReference>
<dbReference type="PANTHER" id="PTHR11472:SF1">
    <property type="entry name" value="GENERAL TRANSCRIPTION AND DNA REPAIR FACTOR IIH HELICASE SUBUNIT XPD"/>
    <property type="match status" value="1"/>
</dbReference>
<gene>
    <name evidence="2" type="ORF">L195_g048272</name>
</gene>
<dbReference type="GO" id="GO:0005524">
    <property type="term" value="F:ATP binding"/>
    <property type="evidence" value="ECO:0007669"/>
    <property type="project" value="InterPro"/>
</dbReference>
<dbReference type="InterPro" id="IPR045028">
    <property type="entry name" value="DinG/Rad3-like"/>
</dbReference>
<dbReference type="GO" id="GO:0003684">
    <property type="term" value="F:damaged DNA binding"/>
    <property type="evidence" value="ECO:0007669"/>
    <property type="project" value="TreeGrafter"/>
</dbReference>
<keyword evidence="2" id="KW-0067">ATP-binding</keyword>
<reference evidence="2 3" key="1">
    <citation type="journal article" date="2014" name="Am. J. Bot.">
        <title>Genome assembly and annotation for red clover (Trifolium pratense; Fabaceae).</title>
        <authorList>
            <person name="Istvanek J."/>
            <person name="Jaros M."/>
            <person name="Krenek A."/>
            <person name="Repkova J."/>
        </authorList>
    </citation>
    <scope>NUCLEOTIDE SEQUENCE [LARGE SCALE GENOMIC DNA]</scope>
    <source>
        <strain evidence="3">cv. Tatra</strain>
        <tissue evidence="2">Young leaves</tissue>
    </source>
</reference>
<dbReference type="GO" id="GO:0006289">
    <property type="term" value="P:nucleotide-excision repair"/>
    <property type="evidence" value="ECO:0007669"/>
    <property type="project" value="InterPro"/>
</dbReference>
<dbReference type="GO" id="GO:0005634">
    <property type="term" value="C:nucleus"/>
    <property type="evidence" value="ECO:0007669"/>
    <property type="project" value="InterPro"/>
</dbReference>
<keyword evidence="2" id="KW-0347">Helicase</keyword>
<name>A0A2K3JKU6_TRIPR</name>
<keyword evidence="2" id="KW-0547">Nucleotide-binding</keyword>
<keyword evidence="2" id="KW-0378">Hydrolase</keyword>
<dbReference type="AlphaFoldDB" id="A0A2K3JKU6"/>
<dbReference type="EMBL" id="ASHM01068740">
    <property type="protein sequence ID" value="PNX54651.1"/>
    <property type="molecule type" value="Genomic_DNA"/>
</dbReference>
<dbReference type="PANTHER" id="PTHR11472">
    <property type="entry name" value="DNA REPAIR DEAD HELICASE RAD3/XP-D SUBFAMILY MEMBER"/>
    <property type="match status" value="1"/>
</dbReference>
<dbReference type="PRINTS" id="PR00852">
    <property type="entry name" value="XRODRMPGMNTD"/>
</dbReference>
<dbReference type="Proteomes" id="UP000236291">
    <property type="component" value="Unassembled WGS sequence"/>
</dbReference>
<organism evidence="2 3">
    <name type="scientific">Trifolium pratense</name>
    <name type="common">Red clover</name>
    <dbReference type="NCBI Taxonomy" id="57577"/>
    <lineage>
        <taxon>Eukaryota</taxon>
        <taxon>Viridiplantae</taxon>
        <taxon>Streptophyta</taxon>
        <taxon>Embryophyta</taxon>
        <taxon>Tracheophyta</taxon>
        <taxon>Spermatophyta</taxon>
        <taxon>Magnoliopsida</taxon>
        <taxon>eudicotyledons</taxon>
        <taxon>Gunneridae</taxon>
        <taxon>Pentapetalae</taxon>
        <taxon>rosids</taxon>
        <taxon>fabids</taxon>
        <taxon>Fabales</taxon>
        <taxon>Fabaceae</taxon>
        <taxon>Papilionoideae</taxon>
        <taxon>50 kb inversion clade</taxon>
        <taxon>NPAAA clade</taxon>
        <taxon>Hologalegina</taxon>
        <taxon>IRL clade</taxon>
        <taxon>Trifolieae</taxon>
        <taxon>Trifolium</taxon>
    </lineage>
</organism>
<dbReference type="Pfam" id="PF06733">
    <property type="entry name" value="DEAD_2"/>
    <property type="match status" value="1"/>
</dbReference>
<dbReference type="GO" id="GO:0003678">
    <property type="term" value="F:DNA helicase activity"/>
    <property type="evidence" value="ECO:0007669"/>
    <property type="project" value="InterPro"/>
</dbReference>
<protein>
    <submittedName>
        <fullName evidence="2">DNA repair helicase uvh6-like protein</fullName>
    </submittedName>
</protein>
<accession>A0A2K3JKU6</accession>
<proteinExistence type="predicted"/>
<evidence type="ECO:0000259" key="1">
    <source>
        <dbReference type="Pfam" id="PF06733"/>
    </source>
</evidence>
<dbReference type="InterPro" id="IPR001945">
    <property type="entry name" value="RAD3/XPD"/>
</dbReference>
<dbReference type="GO" id="GO:0006366">
    <property type="term" value="P:transcription by RNA polymerase II"/>
    <property type="evidence" value="ECO:0007669"/>
    <property type="project" value="TreeGrafter"/>
</dbReference>
<dbReference type="InterPro" id="IPR010614">
    <property type="entry name" value="RAD3-like_helicase_DEAD"/>
</dbReference>
<evidence type="ECO:0000313" key="2">
    <source>
        <dbReference type="EMBL" id="PNX54651.1"/>
    </source>
</evidence>
<dbReference type="STRING" id="57577.A0A2K3JKU6"/>
<comment type="caution">
    <text evidence="2">The sequence shown here is derived from an EMBL/GenBank/DDBJ whole genome shotgun (WGS) entry which is preliminary data.</text>
</comment>
<feature type="domain" description="RAD3-like helicase DEAD" evidence="1">
    <location>
        <begin position="3"/>
        <end position="59"/>
    </location>
</feature>
<reference evidence="2 3" key="2">
    <citation type="journal article" date="2017" name="Front. Plant Sci.">
        <title>Gene Classification and Mining of Molecular Markers Useful in Red Clover (Trifolium pratense) Breeding.</title>
        <authorList>
            <person name="Istvanek J."/>
            <person name="Dluhosova J."/>
            <person name="Dluhos P."/>
            <person name="Patkova L."/>
            <person name="Nedelnik J."/>
            <person name="Repkova J."/>
        </authorList>
    </citation>
    <scope>NUCLEOTIDE SEQUENCE [LARGE SCALE GENOMIC DNA]</scope>
    <source>
        <strain evidence="3">cv. Tatra</strain>
        <tissue evidence="2">Young leaves</tissue>
    </source>
</reference>